<gene>
    <name evidence="2" type="ORF">J9259_03175</name>
    <name evidence="3" type="ORF">KIY12_01795</name>
</gene>
<dbReference type="Proteomes" id="UP000750197">
    <property type="component" value="Unassembled WGS sequence"/>
</dbReference>
<evidence type="ECO:0000313" key="4">
    <source>
        <dbReference type="Proteomes" id="UP000750197"/>
    </source>
</evidence>
<proteinExistence type="predicted"/>
<evidence type="ECO:0000313" key="3">
    <source>
        <dbReference type="EMBL" id="MBX8643451.1"/>
    </source>
</evidence>
<organism evidence="3 4">
    <name type="scientific">Candidatus Sysuiplasma superficiale</name>
    <dbReference type="NCBI Taxonomy" id="2823368"/>
    <lineage>
        <taxon>Archaea</taxon>
        <taxon>Methanobacteriati</taxon>
        <taxon>Thermoplasmatota</taxon>
        <taxon>Thermoplasmata</taxon>
        <taxon>Candidatus Sysuiplasmatales</taxon>
        <taxon>Candidatus Sysuiplasmataceae</taxon>
        <taxon>Candidatus Sysuiplasma</taxon>
    </lineage>
</organism>
<dbReference type="AlphaFoldDB" id="A0A8J8CFI4"/>
<comment type="caution">
    <text evidence="3">The sequence shown here is derived from an EMBL/GenBank/DDBJ whole genome shotgun (WGS) entry which is preliminary data.</text>
</comment>
<protein>
    <submittedName>
        <fullName evidence="3">OB-fold domain-containing protein</fullName>
    </submittedName>
</protein>
<dbReference type="Pfam" id="PF01796">
    <property type="entry name" value="OB_ChsH2_C"/>
    <property type="match status" value="1"/>
</dbReference>
<accession>A0A8J8CFI4</accession>
<name>A0A8J8CFI4_9ARCH</name>
<dbReference type="PANTHER" id="PTHR34075:SF5">
    <property type="entry name" value="BLR3430 PROTEIN"/>
    <property type="match status" value="1"/>
</dbReference>
<dbReference type="InterPro" id="IPR052513">
    <property type="entry name" value="Thioester_dehydratase-like"/>
</dbReference>
<dbReference type="SUPFAM" id="SSF50249">
    <property type="entry name" value="Nucleic acid-binding proteins"/>
    <property type="match status" value="1"/>
</dbReference>
<dbReference type="InterPro" id="IPR012340">
    <property type="entry name" value="NA-bd_OB-fold"/>
</dbReference>
<dbReference type="PANTHER" id="PTHR34075">
    <property type="entry name" value="BLR3430 PROTEIN"/>
    <property type="match status" value="1"/>
</dbReference>
<dbReference type="EMBL" id="JAHEAC010000007">
    <property type="protein sequence ID" value="MBX8643451.1"/>
    <property type="molecule type" value="Genomic_DNA"/>
</dbReference>
<dbReference type="EMBL" id="JAGVSJ010000005">
    <property type="protein sequence ID" value="MBX8631509.1"/>
    <property type="molecule type" value="Genomic_DNA"/>
</dbReference>
<feature type="domain" description="ChsH2 C-terminal OB-fold" evidence="1">
    <location>
        <begin position="49"/>
        <end position="107"/>
    </location>
</feature>
<reference evidence="3" key="1">
    <citation type="submission" date="2021-05" db="EMBL/GenBank/DDBJ databases">
        <title>Genomic insights into ecological role and evolution of a novel Thermoplasmata order Candidatus Sysuiplasmatales.</title>
        <authorList>
            <person name="Yuan Y."/>
        </authorList>
    </citation>
    <scope>NUCLEOTIDE SEQUENCE</scope>
    <source>
        <strain evidence="3">TUT19-bin139</strain>
        <strain evidence="2">YP2-bin.285</strain>
    </source>
</reference>
<evidence type="ECO:0000313" key="2">
    <source>
        <dbReference type="EMBL" id="MBX8631509.1"/>
    </source>
</evidence>
<evidence type="ECO:0000259" key="1">
    <source>
        <dbReference type="Pfam" id="PF01796"/>
    </source>
</evidence>
<dbReference type="InterPro" id="IPR002878">
    <property type="entry name" value="ChsH2_C"/>
</dbReference>
<sequence length="120" mass="12941">MHSIADFFESAERGELKGYRCMDCGHRGTTFALACPRCGSARLEDSQCSHTGSVRSFTILNVPSEMFADSAPYAYVVVDLDDGCTASGWMKGISTPAEISTGMRVRFAGLKGKGIAFEKL</sequence>
<dbReference type="Proteomes" id="UP000716004">
    <property type="component" value="Unassembled WGS sequence"/>
</dbReference>